<evidence type="ECO:0000256" key="2">
    <source>
        <dbReference type="ARBA" id="ARBA00008335"/>
    </source>
</evidence>
<keyword evidence="5 6" id="KW-0472">Membrane</keyword>
<evidence type="ECO:0008006" key="9">
    <source>
        <dbReference type="Google" id="ProtNLM"/>
    </source>
</evidence>
<dbReference type="GO" id="GO:0022857">
    <property type="term" value="F:transmembrane transporter activity"/>
    <property type="evidence" value="ECO:0007669"/>
    <property type="project" value="InterPro"/>
</dbReference>
<dbReference type="AlphaFoldDB" id="A0A438N6R1"/>
<evidence type="ECO:0000313" key="8">
    <source>
        <dbReference type="Proteomes" id="UP000288859"/>
    </source>
</evidence>
<dbReference type="PANTHER" id="PTHR23502">
    <property type="entry name" value="MAJOR FACILITATOR SUPERFAMILY"/>
    <property type="match status" value="1"/>
</dbReference>
<feature type="transmembrane region" description="Helical" evidence="6">
    <location>
        <begin position="98"/>
        <end position="118"/>
    </location>
</feature>
<keyword evidence="4 6" id="KW-1133">Transmembrane helix</keyword>
<evidence type="ECO:0000313" key="7">
    <source>
        <dbReference type="EMBL" id="RVX71344.1"/>
    </source>
</evidence>
<dbReference type="VEuPathDB" id="FungiDB:PV10_04333"/>
<dbReference type="Pfam" id="PF07690">
    <property type="entry name" value="MFS_1"/>
    <property type="match status" value="1"/>
</dbReference>
<dbReference type="PANTHER" id="PTHR23502:SF68">
    <property type="entry name" value="MULTIDRUG TRANSPORTER, PUTATIVE (AFU_ORTHOLOGUE AFUA_3G01120)-RELATED"/>
    <property type="match status" value="1"/>
</dbReference>
<dbReference type="OrthoDB" id="5296287at2759"/>
<dbReference type="SUPFAM" id="SSF103473">
    <property type="entry name" value="MFS general substrate transporter"/>
    <property type="match status" value="1"/>
</dbReference>
<dbReference type="GO" id="GO:0016020">
    <property type="term" value="C:membrane"/>
    <property type="evidence" value="ECO:0007669"/>
    <property type="project" value="UniProtKB-SubCell"/>
</dbReference>
<evidence type="ECO:0000256" key="3">
    <source>
        <dbReference type="ARBA" id="ARBA00022692"/>
    </source>
</evidence>
<feature type="transmembrane region" description="Helical" evidence="6">
    <location>
        <begin position="198"/>
        <end position="220"/>
    </location>
</feature>
<organism evidence="7 8">
    <name type="scientific">Exophiala mesophila</name>
    <name type="common">Black yeast-like fungus</name>
    <dbReference type="NCBI Taxonomy" id="212818"/>
    <lineage>
        <taxon>Eukaryota</taxon>
        <taxon>Fungi</taxon>
        <taxon>Dikarya</taxon>
        <taxon>Ascomycota</taxon>
        <taxon>Pezizomycotina</taxon>
        <taxon>Eurotiomycetes</taxon>
        <taxon>Chaetothyriomycetidae</taxon>
        <taxon>Chaetothyriales</taxon>
        <taxon>Herpotrichiellaceae</taxon>
        <taxon>Exophiala</taxon>
    </lineage>
</organism>
<feature type="transmembrane region" description="Helical" evidence="6">
    <location>
        <begin position="164"/>
        <end position="186"/>
    </location>
</feature>
<protein>
    <recommendedName>
        <fullName evidence="9">Major facilitator superfamily (MFS) profile domain-containing protein</fullName>
    </recommendedName>
</protein>
<accession>A0A438N6R1</accession>
<dbReference type="EMBL" id="NAJM01000018">
    <property type="protein sequence ID" value="RVX71344.1"/>
    <property type="molecule type" value="Genomic_DNA"/>
</dbReference>
<dbReference type="Gene3D" id="1.20.1250.20">
    <property type="entry name" value="MFS general substrate transporter like domains"/>
    <property type="match status" value="1"/>
</dbReference>
<reference evidence="7 8" key="1">
    <citation type="submission" date="2017-03" db="EMBL/GenBank/DDBJ databases">
        <title>Genomes of endolithic fungi from Antarctica.</title>
        <authorList>
            <person name="Coleine C."/>
            <person name="Masonjones S."/>
            <person name="Stajich J.E."/>
        </authorList>
    </citation>
    <scope>NUCLEOTIDE SEQUENCE [LARGE SCALE GENOMIC DNA]</scope>
    <source>
        <strain evidence="7 8">CCFEE 6314</strain>
    </source>
</reference>
<feature type="transmembrane region" description="Helical" evidence="6">
    <location>
        <begin position="232"/>
        <end position="252"/>
    </location>
</feature>
<comment type="similarity">
    <text evidence="2">Belongs to the major facilitator superfamily.</text>
</comment>
<sequence>MVVQNETYEPVLLQRHVDKLRKQRPNEQLQSRLKSLLPEKDYMRLSLVRPLRMLMFSPIVCVFSVYMGIVYGYLYLLFTSLPGVFQDYFGFGTGEVGLTYLGIGIGLLLGVVVFGAVSDRTVKRHAKRSNGVMKPESRLSLLVPASILTPAGLLWYGWSAERHLHWIMPIMGTALVGAGLVASFMPIQTYLVDSFPQYSASVLAAATLLRSLAGAFLPLAGPGMYEALGYGWGSTLLALVALAMTPISWAMYKHGEKVRTHPRFQVQF</sequence>
<dbReference type="Proteomes" id="UP000288859">
    <property type="component" value="Unassembled WGS sequence"/>
</dbReference>
<comment type="subcellular location">
    <subcellularLocation>
        <location evidence="1">Membrane</location>
        <topology evidence="1">Multi-pass membrane protein</topology>
    </subcellularLocation>
</comment>
<feature type="transmembrane region" description="Helical" evidence="6">
    <location>
        <begin position="53"/>
        <end position="78"/>
    </location>
</feature>
<evidence type="ECO:0000256" key="5">
    <source>
        <dbReference type="ARBA" id="ARBA00023136"/>
    </source>
</evidence>
<evidence type="ECO:0000256" key="1">
    <source>
        <dbReference type="ARBA" id="ARBA00004141"/>
    </source>
</evidence>
<evidence type="ECO:0000256" key="4">
    <source>
        <dbReference type="ARBA" id="ARBA00022989"/>
    </source>
</evidence>
<keyword evidence="3 6" id="KW-0812">Transmembrane</keyword>
<gene>
    <name evidence="7" type="ORF">B0A52_04918</name>
</gene>
<name>A0A438N6R1_EXOME</name>
<feature type="transmembrane region" description="Helical" evidence="6">
    <location>
        <begin position="139"/>
        <end position="158"/>
    </location>
</feature>
<proteinExistence type="inferred from homology"/>
<evidence type="ECO:0000256" key="6">
    <source>
        <dbReference type="SAM" id="Phobius"/>
    </source>
</evidence>
<dbReference type="InterPro" id="IPR011701">
    <property type="entry name" value="MFS"/>
</dbReference>
<dbReference type="InterPro" id="IPR036259">
    <property type="entry name" value="MFS_trans_sf"/>
</dbReference>
<comment type="caution">
    <text evidence="7">The sequence shown here is derived from an EMBL/GenBank/DDBJ whole genome shotgun (WGS) entry which is preliminary data.</text>
</comment>